<reference evidence="6" key="1">
    <citation type="submission" date="2021-02" db="EMBL/GenBank/DDBJ databases">
        <title>Salinimicrobium sp. nov. isolated from seawater in Tongyeong, Republic of Korea.</title>
        <authorList>
            <person name="Lee S.-J."/>
        </authorList>
    </citation>
    <scope>NUCLEOTIDE SEQUENCE</scope>
    <source>
        <strain evidence="6">HN-2-9-2</strain>
    </source>
</reference>
<evidence type="ECO:0000259" key="5">
    <source>
        <dbReference type="Pfam" id="PF00150"/>
    </source>
</evidence>
<dbReference type="InterPro" id="IPR017853">
    <property type="entry name" value="GH"/>
</dbReference>
<dbReference type="Proteomes" id="UP001163981">
    <property type="component" value="Chromosome"/>
</dbReference>
<feature type="region of interest" description="Disordered" evidence="4">
    <location>
        <begin position="27"/>
        <end position="58"/>
    </location>
</feature>
<evidence type="ECO:0000313" key="6">
    <source>
        <dbReference type="EMBL" id="UZH54486.1"/>
    </source>
</evidence>
<evidence type="ECO:0000256" key="2">
    <source>
        <dbReference type="ARBA" id="ARBA00023295"/>
    </source>
</evidence>
<dbReference type="InterPro" id="IPR018087">
    <property type="entry name" value="Glyco_hydro_5_CS"/>
</dbReference>
<keyword evidence="7" id="KW-1185">Reference proteome</keyword>
<comment type="similarity">
    <text evidence="3">Belongs to the glycosyl hydrolase 5 (cellulase A) family.</text>
</comment>
<gene>
    <name evidence="6" type="ORF">JRG66_10905</name>
</gene>
<dbReference type="Pfam" id="PF00150">
    <property type="entry name" value="Cellulase"/>
    <property type="match status" value="1"/>
</dbReference>
<name>A0ABY6NNL7_9FLAO</name>
<dbReference type="SUPFAM" id="SSF51445">
    <property type="entry name" value="(Trans)glycosidases"/>
    <property type="match status" value="1"/>
</dbReference>
<feature type="compositionally biased region" description="Acidic residues" evidence="4">
    <location>
        <begin position="29"/>
        <end position="56"/>
    </location>
</feature>
<proteinExistence type="inferred from homology"/>
<dbReference type="PROSITE" id="PS00659">
    <property type="entry name" value="GLYCOSYL_HYDROL_F5"/>
    <property type="match status" value="1"/>
</dbReference>
<sequence>MSLTSQFKRVIFLFILLLVLVRCSTDDSPLPEEEANEENPIEEEDGGDETEGDTSGDFEWPLNTSQLNVDGRFLKNSCGEEILLHGVAMTPNPWFNGGHVGEWRWNNYDVHGALEYNKKVMDKLTNKDNDGWYLNMVRLHIDPYWSNNPGAEVDGEKDISQFNFDRFVEGVNNVIIPLIEHAKSRGMYVILRPPGVCPERIDVGDEYHEYLKKVWNYLSGHEKLKAYDHLMFELANEPIHILGTNGEWGSNSQPHFDKLKMFFQPLVDMIRENGFQNVIWIPGSGYQSHYKGYANNPIEGNNIGYSVHIYPGYWGMDNNDPGTFRKNWNENIQPVADFAPIAVTEIDWAPDGYSAWGEGGVTGEAGAWGFGANFKALADESGNVSWNLLAPENLIHNGDPQGGVAYNNDPEACANPAKKWFAEYAENLKNCN</sequence>
<evidence type="ECO:0000256" key="4">
    <source>
        <dbReference type="SAM" id="MobiDB-lite"/>
    </source>
</evidence>
<organism evidence="6 7">
    <name type="scientific">Salinimicrobium tongyeongense</name>
    <dbReference type="NCBI Taxonomy" id="2809707"/>
    <lineage>
        <taxon>Bacteria</taxon>
        <taxon>Pseudomonadati</taxon>
        <taxon>Bacteroidota</taxon>
        <taxon>Flavobacteriia</taxon>
        <taxon>Flavobacteriales</taxon>
        <taxon>Flavobacteriaceae</taxon>
        <taxon>Salinimicrobium</taxon>
    </lineage>
</organism>
<dbReference type="InterPro" id="IPR001547">
    <property type="entry name" value="Glyco_hydro_5"/>
</dbReference>
<evidence type="ECO:0000256" key="1">
    <source>
        <dbReference type="ARBA" id="ARBA00022801"/>
    </source>
</evidence>
<dbReference type="EMBL" id="CP069620">
    <property type="protein sequence ID" value="UZH54486.1"/>
    <property type="molecule type" value="Genomic_DNA"/>
</dbReference>
<accession>A0ABY6NNL7</accession>
<feature type="domain" description="Glycoside hydrolase family 5" evidence="5">
    <location>
        <begin position="116"/>
        <end position="335"/>
    </location>
</feature>
<evidence type="ECO:0000313" key="7">
    <source>
        <dbReference type="Proteomes" id="UP001163981"/>
    </source>
</evidence>
<keyword evidence="2 3" id="KW-0326">Glycosidase</keyword>
<dbReference type="Gene3D" id="3.20.20.80">
    <property type="entry name" value="Glycosidases"/>
    <property type="match status" value="1"/>
</dbReference>
<keyword evidence="1 3" id="KW-0378">Hydrolase</keyword>
<protein>
    <submittedName>
        <fullName evidence="6">Cellulase family glycosylhydrolase</fullName>
    </submittedName>
</protein>
<evidence type="ECO:0000256" key="3">
    <source>
        <dbReference type="RuleBase" id="RU361153"/>
    </source>
</evidence>